<dbReference type="InterPro" id="IPR005512">
    <property type="entry name" value="PRONE_dom"/>
</dbReference>
<proteinExistence type="predicted"/>
<dbReference type="AlphaFoldDB" id="A0A8T0VUN9"/>
<evidence type="ECO:0000313" key="5">
    <source>
        <dbReference type="EMBL" id="KAG2636934.1"/>
    </source>
</evidence>
<dbReference type="EMBL" id="CM029040">
    <property type="protein sequence ID" value="KAG2636934.1"/>
    <property type="molecule type" value="Genomic_DNA"/>
</dbReference>
<keyword evidence="6" id="KW-1185">Reference proteome</keyword>
<dbReference type="PANTHER" id="PTHR33101">
    <property type="entry name" value="ROP GUANINE NUCLEOTIDE EXCHANGE FACTOR 1"/>
    <property type="match status" value="1"/>
</dbReference>
<feature type="compositionally biased region" description="Low complexity" evidence="3">
    <location>
        <begin position="65"/>
        <end position="75"/>
    </location>
</feature>
<evidence type="ECO:0000256" key="1">
    <source>
        <dbReference type="ARBA" id="ARBA00022658"/>
    </source>
</evidence>
<dbReference type="InterPro" id="IPR038937">
    <property type="entry name" value="RopGEF"/>
</dbReference>
<dbReference type="PANTHER" id="PTHR33101:SF5">
    <property type="entry name" value="OS07G0481100 PROTEIN"/>
    <property type="match status" value="1"/>
</dbReference>
<feature type="domain" description="PRONE" evidence="4">
    <location>
        <begin position="80"/>
        <end position="327"/>
    </location>
</feature>
<protein>
    <recommendedName>
        <fullName evidence="4">PRONE domain-containing protein</fullName>
    </recommendedName>
</protein>
<evidence type="ECO:0000313" key="6">
    <source>
        <dbReference type="Proteomes" id="UP000823388"/>
    </source>
</evidence>
<feature type="compositionally biased region" description="Polar residues" evidence="3">
    <location>
        <begin position="45"/>
        <end position="56"/>
    </location>
</feature>
<name>A0A8T0VUN9_PANVG</name>
<evidence type="ECO:0000256" key="2">
    <source>
        <dbReference type="PROSITE-ProRule" id="PRU00663"/>
    </source>
</evidence>
<keyword evidence="1 2" id="KW-0344">Guanine-nucleotide releasing factor</keyword>
<accession>A0A8T0VUN9</accession>
<organism evidence="5 6">
    <name type="scientific">Panicum virgatum</name>
    <name type="common">Blackwell switchgrass</name>
    <dbReference type="NCBI Taxonomy" id="38727"/>
    <lineage>
        <taxon>Eukaryota</taxon>
        <taxon>Viridiplantae</taxon>
        <taxon>Streptophyta</taxon>
        <taxon>Embryophyta</taxon>
        <taxon>Tracheophyta</taxon>
        <taxon>Spermatophyta</taxon>
        <taxon>Magnoliopsida</taxon>
        <taxon>Liliopsida</taxon>
        <taxon>Poales</taxon>
        <taxon>Poaceae</taxon>
        <taxon>PACMAD clade</taxon>
        <taxon>Panicoideae</taxon>
        <taxon>Panicodae</taxon>
        <taxon>Paniceae</taxon>
        <taxon>Panicinae</taxon>
        <taxon>Panicum</taxon>
        <taxon>Panicum sect. Hiantes</taxon>
    </lineage>
</organism>
<dbReference type="PROSITE" id="PS51334">
    <property type="entry name" value="PRONE"/>
    <property type="match status" value="1"/>
</dbReference>
<gene>
    <name evidence="5" type="ORF">PVAP13_2NG495200</name>
</gene>
<dbReference type="FunFam" id="1.20.58.2010:FF:000003">
    <property type="entry name" value="Rop guanine nucleotide exchange factor 14"/>
    <property type="match status" value="1"/>
</dbReference>
<dbReference type="Gene3D" id="1.20.58.2010">
    <property type="entry name" value="PRONE domain, subdomain 1"/>
    <property type="match status" value="1"/>
</dbReference>
<dbReference type="Pfam" id="PF03759">
    <property type="entry name" value="PRONE"/>
    <property type="match status" value="1"/>
</dbReference>
<reference evidence="5" key="1">
    <citation type="submission" date="2020-05" db="EMBL/GenBank/DDBJ databases">
        <title>WGS assembly of Panicum virgatum.</title>
        <authorList>
            <person name="Lovell J.T."/>
            <person name="Jenkins J."/>
            <person name="Shu S."/>
            <person name="Juenger T.E."/>
            <person name="Schmutz J."/>
        </authorList>
    </citation>
    <scope>NUCLEOTIDE SEQUENCE</scope>
    <source>
        <strain evidence="5">AP13</strain>
    </source>
</reference>
<evidence type="ECO:0000256" key="3">
    <source>
        <dbReference type="SAM" id="MobiDB-lite"/>
    </source>
</evidence>
<dbReference type="GO" id="GO:0005085">
    <property type="term" value="F:guanyl-nucleotide exchange factor activity"/>
    <property type="evidence" value="ECO:0007669"/>
    <property type="project" value="UniProtKB-UniRule"/>
</dbReference>
<sequence length="327" mass="37045">MGDGSGFPGFHSQSYDREYSRPLFRVASFSDSGDEQERHAPSPRGRSQSMSRTASSKVAAPSRLSSSVSKMSMKKLQQVVDEKSMEDEEMELMKEKYTKLLLGEDMSGSGKGVCTAVAISNAITNLYATVFGTCHRLEPLPPEKRSMWNREMDCLLSICEYIVEFSPTVQAMPDGSTHDVMATLPRSDILMNLPALEKLETMLLGILDSFDKREFWYADQRNQSFNESKKSFQRSEDKWWLPEPCVPDSGLSDRMHRELQQKRDQASQIHKMAMEINSSILSEMQVPSSYLETLPKVLCQLHNLIIIDSVSKLSHSAKKLHLLPLFF</sequence>
<comment type="caution">
    <text evidence="5">The sequence shown here is derived from an EMBL/GenBank/DDBJ whole genome shotgun (WGS) entry which is preliminary data.</text>
</comment>
<feature type="region of interest" description="Disordered" evidence="3">
    <location>
        <begin position="26"/>
        <end position="86"/>
    </location>
</feature>
<dbReference type="Proteomes" id="UP000823388">
    <property type="component" value="Chromosome 2N"/>
</dbReference>
<evidence type="ECO:0000259" key="4">
    <source>
        <dbReference type="PROSITE" id="PS51334"/>
    </source>
</evidence>